<name>A0A8S5RHE7_9VIRU</name>
<sequence>MFDQIFFFDFCVSINLNVKISINKFSYWDFN</sequence>
<proteinExistence type="predicted"/>
<protein>
    <submittedName>
        <fullName evidence="1">Uncharacterized protein</fullName>
    </submittedName>
</protein>
<evidence type="ECO:0000313" key="1">
    <source>
        <dbReference type="EMBL" id="DAE30501.1"/>
    </source>
</evidence>
<reference evidence="1" key="1">
    <citation type="journal article" date="2021" name="Proc. Natl. Acad. Sci. U.S.A.">
        <title>A Catalog of Tens of Thousands of Viruses from Human Metagenomes Reveals Hidden Associations with Chronic Diseases.</title>
        <authorList>
            <person name="Tisza M.J."/>
            <person name="Buck C.B."/>
        </authorList>
    </citation>
    <scope>NUCLEOTIDE SEQUENCE</scope>
    <source>
        <strain evidence="1">Ctiha2</strain>
    </source>
</reference>
<organism evidence="1">
    <name type="scientific">virus sp. ctiha2</name>
    <dbReference type="NCBI Taxonomy" id="2827299"/>
    <lineage>
        <taxon>Viruses</taxon>
    </lineage>
</organism>
<dbReference type="EMBL" id="BK059104">
    <property type="protein sequence ID" value="DAE30501.1"/>
    <property type="molecule type" value="Genomic_DNA"/>
</dbReference>
<accession>A0A8S5RHE7</accession>